<gene>
    <name evidence="1" type="ORF">GSCOC_T00016535001</name>
</gene>
<dbReference type="Gramene" id="CDP04009">
    <property type="protein sequence ID" value="CDP04009"/>
    <property type="gene ID" value="GSCOC_T00016535001"/>
</dbReference>
<dbReference type="Proteomes" id="UP000295252">
    <property type="component" value="Chromosome I"/>
</dbReference>
<proteinExistence type="predicted"/>
<protein>
    <submittedName>
        <fullName evidence="1">Uncharacterized protein</fullName>
    </submittedName>
</protein>
<evidence type="ECO:0000313" key="2">
    <source>
        <dbReference type="Proteomes" id="UP000295252"/>
    </source>
</evidence>
<reference evidence="2" key="1">
    <citation type="journal article" date="2014" name="Science">
        <title>The coffee genome provides insight into the convergent evolution of caffeine biosynthesis.</title>
        <authorList>
            <person name="Denoeud F."/>
            <person name="Carretero-Paulet L."/>
            <person name="Dereeper A."/>
            <person name="Droc G."/>
            <person name="Guyot R."/>
            <person name="Pietrella M."/>
            <person name="Zheng C."/>
            <person name="Alberti A."/>
            <person name="Anthony F."/>
            <person name="Aprea G."/>
            <person name="Aury J.M."/>
            <person name="Bento P."/>
            <person name="Bernard M."/>
            <person name="Bocs S."/>
            <person name="Campa C."/>
            <person name="Cenci A."/>
            <person name="Combes M.C."/>
            <person name="Crouzillat D."/>
            <person name="Da Silva C."/>
            <person name="Daddiego L."/>
            <person name="De Bellis F."/>
            <person name="Dussert S."/>
            <person name="Garsmeur O."/>
            <person name="Gayraud T."/>
            <person name="Guignon V."/>
            <person name="Jahn K."/>
            <person name="Jamilloux V."/>
            <person name="Joet T."/>
            <person name="Labadie K."/>
            <person name="Lan T."/>
            <person name="Leclercq J."/>
            <person name="Lepelley M."/>
            <person name="Leroy T."/>
            <person name="Li L.T."/>
            <person name="Librado P."/>
            <person name="Lopez L."/>
            <person name="Munoz A."/>
            <person name="Noel B."/>
            <person name="Pallavicini A."/>
            <person name="Perrotta G."/>
            <person name="Poncet V."/>
            <person name="Pot D."/>
            <person name="Priyono X."/>
            <person name="Rigoreau M."/>
            <person name="Rouard M."/>
            <person name="Rozas J."/>
            <person name="Tranchant-Dubreuil C."/>
            <person name="VanBuren R."/>
            <person name="Zhang Q."/>
            <person name="Andrade A.C."/>
            <person name="Argout X."/>
            <person name="Bertrand B."/>
            <person name="de Kochko A."/>
            <person name="Graziosi G."/>
            <person name="Henry R.J."/>
            <person name="Jayarama X."/>
            <person name="Ming R."/>
            <person name="Nagai C."/>
            <person name="Rounsley S."/>
            <person name="Sankoff D."/>
            <person name="Giuliano G."/>
            <person name="Albert V.A."/>
            <person name="Wincker P."/>
            <person name="Lashermes P."/>
        </authorList>
    </citation>
    <scope>NUCLEOTIDE SEQUENCE [LARGE SCALE GENOMIC DNA]</scope>
    <source>
        <strain evidence="2">cv. DH200-94</strain>
    </source>
</reference>
<dbReference type="InParanoid" id="A0A068U748"/>
<dbReference type="EMBL" id="HG739095">
    <property type="protein sequence ID" value="CDP04009.1"/>
    <property type="molecule type" value="Genomic_DNA"/>
</dbReference>
<name>A0A068U748_COFCA</name>
<evidence type="ECO:0000313" key="1">
    <source>
        <dbReference type="EMBL" id="CDP04009.1"/>
    </source>
</evidence>
<dbReference type="AlphaFoldDB" id="A0A068U748"/>
<accession>A0A068U748</accession>
<sequence>MGVEKQKIAAAILRLSIKRLTKILTLLGVEDFEAPSCRSPTTVPVDMDRLSNAFSLLELDATDDREHTTSFAAEGEYEKERFTLALISGKCLSLLYIHFV</sequence>
<organism evidence="1 2">
    <name type="scientific">Coffea canephora</name>
    <name type="common">Robusta coffee</name>
    <dbReference type="NCBI Taxonomy" id="49390"/>
    <lineage>
        <taxon>Eukaryota</taxon>
        <taxon>Viridiplantae</taxon>
        <taxon>Streptophyta</taxon>
        <taxon>Embryophyta</taxon>
        <taxon>Tracheophyta</taxon>
        <taxon>Spermatophyta</taxon>
        <taxon>Magnoliopsida</taxon>
        <taxon>eudicotyledons</taxon>
        <taxon>Gunneridae</taxon>
        <taxon>Pentapetalae</taxon>
        <taxon>asterids</taxon>
        <taxon>lamiids</taxon>
        <taxon>Gentianales</taxon>
        <taxon>Rubiaceae</taxon>
        <taxon>Ixoroideae</taxon>
        <taxon>Gardenieae complex</taxon>
        <taxon>Bertiereae - Coffeeae clade</taxon>
        <taxon>Coffeeae</taxon>
        <taxon>Coffea</taxon>
    </lineage>
</organism>
<keyword evidence="2" id="KW-1185">Reference proteome</keyword>